<organism evidence="1 2">
    <name type="scientific">Cryptosporangium phraense</name>
    <dbReference type="NCBI Taxonomy" id="2593070"/>
    <lineage>
        <taxon>Bacteria</taxon>
        <taxon>Bacillati</taxon>
        <taxon>Actinomycetota</taxon>
        <taxon>Actinomycetes</taxon>
        <taxon>Cryptosporangiales</taxon>
        <taxon>Cryptosporangiaceae</taxon>
        <taxon>Cryptosporangium</taxon>
    </lineage>
</organism>
<proteinExistence type="predicted"/>
<accession>A0A545ASL4</accession>
<evidence type="ECO:0000313" key="2">
    <source>
        <dbReference type="Proteomes" id="UP000317982"/>
    </source>
</evidence>
<name>A0A545ASL4_9ACTN</name>
<dbReference type="RefSeq" id="WP_142705323.1">
    <property type="nucleotide sequence ID" value="NZ_VIRS01000009.1"/>
</dbReference>
<sequence>MPDFYCTYCPDSSGVRAVFEIHAVARGGRSDGAEYTAYGCDEHAQEAFDHGATLERLGGER</sequence>
<reference evidence="1 2" key="1">
    <citation type="submission" date="2019-07" db="EMBL/GenBank/DDBJ databases">
        <title>Cryptosporangium phraense sp. nov., isolated from plant litter.</title>
        <authorList>
            <person name="Suriyachadkun C."/>
        </authorList>
    </citation>
    <scope>NUCLEOTIDE SEQUENCE [LARGE SCALE GENOMIC DNA]</scope>
    <source>
        <strain evidence="1 2">A-T 5661</strain>
    </source>
</reference>
<dbReference type="EMBL" id="VIRS01000009">
    <property type="protein sequence ID" value="TQS44332.1"/>
    <property type="molecule type" value="Genomic_DNA"/>
</dbReference>
<evidence type="ECO:0000313" key="1">
    <source>
        <dbReference type="EMBL" id="TQS44332.1"/>
    </source>
</evidence>
<gene>
    <name evidence="1" type="ORF">FL583_15480</name>
</gene>
<protein>
    <submittedName>
        <fullName evidence="1">Uncharacterized protein</fullName>
    </submittedName>
</protein>
<keyword evidence="2" id="KW-1185">Reference proteome</keyword>
<comment type="caution">
    <text evidence="1">The sequence shown here is derived from an EMBL/GenBank/DDBJ whole genome shotgun (WGS) entry which is preliminary data.</text>
</comment>
<dbReference type="InParanoid" id="A0A545ASL4"/>
<dbReference type="Proteomes" id="UP000317982">
    <property type="component" value="Unassembled WGS sequence"/>
</dbReference>
<dbReference type="AlphaFoldDB" id="A0A545ASL4"/>